<dbReference type="Proteomes" id="UP001283361">
    <property type="component" value="Unassembled WGS sequence"/>
</dbReference>
<dbReference type="EMBL" id="JAWDGP010002724">
    <property type="protein sequence ID" value="KAK3780468.1"/>
    <property type="molecule type" value="Genomic_DNA"/>
</dbReference>
<dbReference type="AlphaFoldDB" id="A0AAE1A3X1"/>
<evidence type="ECO:0000313" key="1">
    <source>
        <dbReference type="EMBL" id="KAK3780468.1"/>
    </source>
</evidence>
<comment type="caution">
    <text evidence="1">The sequence shown here is derived from an EMBL/GenBank/DDBJ whole genome shotgun (WGS) entry which is preliminary data.</text>
</comment>
<proteinExistence type="predicted"/>
<organism evidence="1 2">
    <name type="scientific">Elysia crispata</name>
    <name type="common">lettuce slug</name>
    <dbReference type="NCBI Taxonomy" id="231223"/>
    <lineage>
        <taxon>Eukaryota</taxon>
        <taxon>Metazoa</taxon>
        <taxon>Spiralia</taxon>
        <taxon>Lophotrochozoa</taxon>
        <taxon>Mollusca</taxon>
        <taxon>Gastropoda</taxon>
        <taxon>Heterobranchia</taxon>
        <taxon>Euthyneura</taxon>
        <taxon>Panpulmonata</taxon>
        <taxon>Sacoglossa</taxon>
        <taxon>Placobranchoidea</taxon>
        <taxon>Plakobranchidae</taxon>
        <taxon>Elysia</taxon>
    </lineage>
</organism>
<name>A0AAE1A3X1_9GAST</name>
<gene>
    <name evidence="1" type="ORF">RRG08_024318</name>
</gene>
<protein>
    <submittedName>
        <fullName evidence="1">Uncharacterized protein</fullName>
    </submittedName>
</protein>
<sequence>MHPDIGTAVQILQLVQSADCCRMSWCRMSRFTLQGGDILIRRTAPQREQLAHRHLYQSVSPTFFPA</sequence>
<reference evidence="1" key="1">
    <citation type="journal article" date="2023" name="G3 (Bethesda)">
        <title>A reference genome for the long-term kleptoplast-retaining sea slug Elysia crispata morphotype clarki.</title>
        <authorList>
            <person name="Eastman K.E."/>
            <person name="Pendleton A.L."/>
            <person name="Shaikh M.A."/>
            <person name="Suttiyut T."/>
            <person name="Ogas R."/>
            <person name="Tomko P."/>
            <person name="Gavelis G."/>
            <person name="Widhalm J.R."/>
            <person name="Wisecaver J.H."/>
        </authorList>
    </citation>
    <scope>NUCLEOTIDE SEQUENCE</scope>
    <source>
        <strain evidence="1">ECLA1</strain>
    </source>
</reference>
<evidence type="ECO:0000313" key="2">
    <source>
        <dbReference type="Proteomes" id="UP001283361"/>
    </source>
</evidence>
<keyword evidence="2" id="KW-1185">Reference proteome</keyword>
<accession>A0AAE1A3X1</accession>